<name>A0ABS6AQV2_9NOCA</name>
<proteinExistence type="predicted"/>
<dbReference type="EMBL" id="JAHKNI010000001">
    <property type="protein sequence ID" value="MBU3059926.1"/>
    <property type="molecule type" value="Genomic_DNA"/>
</dbReference>
<dbReference type="RefSeq" id="WP_215914869.1">
    <property type="nucleotide sequence ID" value="NZ_JAHKNI010000001.1"/>
</dbReference>
<evidence type="ECO:0000313" key="1">
    <source>
        <dbReference type="EMBL" id="MBU3059926.1"/>
    </source>
</evidence>
<sequence length="50" mass="5140">MSATGTTGEAGTTSLSRAEQIKRLRIVAAGGEEGVVQRVRVRGAVREAGV</sequence>
<keyword evidence="2" id="KW-1185">Reference proteome</keyword>
<dbReference type="Proteomes" id="UP000733379">
    <property type="component" value="Unassembled WGS sequence"/>
</dbReference>
<evidence type="ECO:0000313" key="2">
    <source>
        <dbReference type="Proteomes" id="UP000733379"/>
    </source>
</evidence>
<protein>
    <submittedName>
        <fullName evidence="1">Uncharacterized protein</fullName>
    </submittedName>
</protein>
<reference evidence="1 2" key="1">
    <citation type="submission" date="2021-06" db="EMBL/GenBank/DDBJ databases">
        <title>Actinomycetes sequencing.</title>
        <authorList>
            <person name="Shan Q."/>
        </authorList>
    </citation>
    <scope>NUCLEOTIDE SEQUENCE [LARGE SCALE GENOMIC DNA]</scope>
    <source>
        <strain evidence="1 2">NEAU-G5</strain>
    </source>
</reference>
<gene>
    <name evidence="1" type="ORF">KO481_00055</name>
</gene>
<comment type="caution">
    <text evidence="1">The sequence shown here is derived from an EMBL/GenBank/DDBJ whole genome shotgun (WGS) entry which is preliminary data.</text>
</comment>
<organism evidence="1 2">
    <name type="scientific">Nocardia albiluteola</name>
    <dbReference type="NCBI Taxonomy" id="2842303"/>
    <lineage>
        <taxon>Bacteria</taxon>
        <taxon>Bacillati</taxon>
        <taxon>Actinomycetota</taxon>
        <taxon>Actinomycetes</taxon>
        <taxon>Mycobacteriales</taxon>
        <taxon>Nocardiaceae</taxon>
        <taxon>Nocardia</taxon>
    </lineage>
</organism>
<accession>A0ABS6AQV2</accession>